<feature type="region of interest" description="Disordered" evidence="1">
    <location>
        <begin position="61"/>
        <end position="90"/>
    </location>
</feature>
<dbReference type="EMBL" id="RXHI01000024">
    <property type="protein sequence ID" value="RUA22114.1"/>
    <property type="molecule type" value="Genomic_DNA"/>
</dbReference>
<name>A0A432JGN3_9GAMM</name>
<sequence>MNQRVHRLVLAGLLTGIPVAQADVSITRGATDIPDGEALAEEDLTVANDRLAFAIAVESRPPWGAARHPGGPGRREGGRGRPGSHRLRRFHPQQLVLLAQRWQAEVEVVEDSRASRGAHPSQLPMPG</sequence>
<evidence type="ECO:0000313" key="3">
    <source>
        <dbReference type="EMBL" id="RUA22114.1"/>
    </source>
</evidence>
<dbReference type="AlphaFoldDB" id="A0A432JGN3"/>
<keyword evidence="2" id="KW-0732">Signal</keyword>
<evidence type="ECO:0000256" key="2">
    <source>
        <dbReference type="SAM" id="SignalP"/>
    </source>
</evidence>
<feature type="signal peptide" evidence="2">
    <location>
        <begin position="1"/>
        <end position="22"/>
    </location>
</feature>
<feature type="chain" id="PRO_5019289016" evidence="2">
    <location>
        <begin position="23"/>
        <end position="127"/>
    </location>
</feature>
<accession>A0A432JGN3</accession>
<proteinExistence type="predicted"/>
<reference evidence="3" key="1">
    <citation type="submission" date="2018-12" db="EMBL/GenBank/DDBJ databases">
        <authorList>
            <person name="Jadhav K."/>
            <person name="Kushwaha B."/>
            <person name="Jadhav I."/>
        </authorList>
    </citation>
    <scope>NUCLEOTIDE SEQUENCE [LARGE SCALE GENOMIC DNA]</scope>
    <source>
        <strain evidence="3">SBS 10</strain>
    </source>
</reference>
<protein>
    <submittedName>
        <fullName evidence="3">Uncharacterized protein</fullName>
    </submittedName>
</protein>
<gene>
    <name evidence="3" type="ORF">DSL92_07785</name>
</gene>
<evidence type="ECO:0000256" key="1">
    <source>
        <dbReference type="SAM" id="MobiDB-lite"/>
    </source>
</evidence>
<organism evidence="3">
    <name type="scientific">Billgrantia gudaonensis</name>
    <dbReference type="NCBI Taxonomy" id="376427"/>
    <lineage>
        <taxon>Bacteria</taxon>
        <taxon>Pseudomonadati</taxon>
        <taxon>Pseudomonadota</taxon>
        <taxon>Gammaproteobacteria</taxon>
        <taxon>Oceanospirillales</taxon>
        <taxon>Halomonadaceae</taxon>
        <taxon>Billgrantia</taxon>
    </lineage>
</organism>
<comment type="caution">
    <text evidence="3">The sequence shown here is derived from an EMBL/GenBank/DDBJ whole genome shotgun (WGS) entry which is preliminary data.</text>
</comment>